<keyword evidence="1" id="KW-0547">Nucleotide-binding</keyword>
<dbReference type="Gene3D" id="3.40.50.300">
    <property type="entry name" value="P-loop containing nucleotide triphosphate hydrolases"/>
    <property type="match status" value="1"/>
</dbReference>
<dbReference type="InterPro" id="IPR027417">
    <property type="entry name" value="P-loop_NTPase"/>
</dbReference>
<dbReference type="PANTHER" id="PTHR13696">
    <property type="entry name" value="P-LOOP CONTAINING NUCLEOSIDE TRIPHOSPHATE HYDROLASE"/>
    <property type="match status" value="1"/>
</dbReference>
<dbReference type="SUPFAM" id="SSF52540">
    <property type="entry name" value="P-loop containing nucleoside triphosphate hydrolases"/>
    <property type="match status" value="1"/>
</dbReference>
<gene>
    <name evidence="4" type="ORF">S12H4_04892</name>
</gene>
<keyword evidence="2" id="KW-0342">GTP-binding</keyword>
<organism evidence="4">
    <name type="scientific">marine sediment metagenome</name>
    <dbReference type="NCBI Taxonomy" id="412755"/>
    <lineage>
        <taxon>unclassified sequences</taxon>
        <taxon>metagenomes</taxon>
        <taxon>ecological metagenomes</taxon>
    </lineage>
</organism>
<name>X1S023_9ZZZZ</name>
<dbReference type="InterPro" id="IPR050678">
    <property type="entry name" value="DNA_Partitioning_ATPase"/>
</dbReference>
<feature type="domain" description="Tubulin/FtsZ GTPase" evidence="3">
    <location>
        <begin position="165"/>
        <end position="287"/>
    </location>
</feature>
<protein>
    <recommendedName>
        <fullName evidence="3">Tubulin/FtsZ GTPase domain-containing protein</fullName>
    </recommendedName>
</protein>
<dbReference type="Pfam" id="PF13614">
    <property type="entry name" value="AAA_31"/>
    <property type="match status" value="1"/>
</dbReference>
<dbReference type="InterPro" id="IPR003008">
    <property type="entry name" value="Tubulin_FtsZ_GTPase"/>
</dbReference>
<dbReference type="GO" id="GO:0005874">
    <property type="term" value="C:microtubule"/>
    <property type="evidence" value="ECO:0007669"/>
    <property type="project" value="InterPro"/>
</dbReference>
<dbReference type="InterPro" id="IPR017975">
    <property type="entry name" value="Tubulin_CS"/>
</dbReference>
<sequence length="287" mass="30920">MRIISIANQKGGVAKTTTTINLGASLASLGRKVLLIDLDPQAHTTLGLGYEPDSLSKTILNVLEPHRSKNKLELEEVIIKLKLNDENKLFLAPSNIDFASAEYKLIDQIGREDFLGTSIRECKVPFDYILIDCPPSLGILTVNALKACDEVIIPMQPHYFALRGIQEFIETTEIVRKNLNHSIKIHILITIAINTDIQALSLSQAGQKIQIGKSLTNGLGTGGNPELGKKAAEEDKEKISKAMENADIIFITSGMGGGTGSGVSSVVAKIAKQHGILTIGVVTKPFA</sequence>
<dbReference type="GO" id="GO:0005525">
    <property type="term" value="F:GTP binding"/>
    <property type="evidence" value="ECO:0007669"/>
    <property type="project" value="UniProtKB-KW"/>
</dbReference>
<dbReference type="GO" id="GO:0007017">
    <property type="term" value="P:microtubule-based process"/>
    <property type="evidence" value="ECO:0007669"/>
    <property type="project" value="InterPro"/>
</dbReference>
<evidence type="ECO:0000313" key="4">
    <source>
        <dbReference type="EMBL" id="GAI61114.1"/>
    </source>
</evidence>
<dbReference type="PRINTS" id="PR00423">
    <property type="entry name" value="CELLDVISFTSZ"/>
</dbReference>
<dbReference type="SMART" id="SM00864">
    <property type="entry name" value="Tubulin"/>
    <property type="match status" value="1"/>
</dbReference>
<dbReference type="CDD" id="cd02042">
    <property type="entry name" value="ParAB_family"/>
    <property type="match status" value="1"/>
</dbReference>
<dbReference type="EMBL" id="BARW01001561">
    <property type="protein sequence ID" value="GAI61114.1"/>
    <property type="molecule type" value="Genomic_DNA"/>
</dbReference>
<dbReference type="AlphaFoldDB" id="X1S023"/>
<accession>X1S023</accession>
<dbReference type="SUPFAM" id="SSF52490">
    <property type="entry name" value="Tubulin nucleotide-binding domain-like"/>
    <property type="match status" value="1"/>
</dbReference>
<evidence type="ECO:0000256" key="1">
    <source>
        <dbReference type="ARBA" id="ARBA00022741"/>
    </source>
</evidence>
<dbReference type="InterPro" id="IPR036525">
    <property type="entry name" value="Tubulin/FtsZ_GTPase_sf"/>
</dbReference>
<reference evidence="4" key="1">
    <citation type="journal article" date="2014" name="Front. Microbiol.">
        <title>High frequency of phylogenetically diverse reductive dehalogenase-homologous genes in deep subseafloor sedimentary metagenomes.</title>
        <authorList>
            <person name="Kawai M."/>
            <person name="Futagami T."/>
            <person name="Toyoda A."/>
            <person name="Takaki Y."/>
            <person name="Nishi S."/>
            <person name="Hori S."/>
            <person name="Arai W."/>
            <person name="Tsubouchi T."/>
            <person name="Morono Y."/>
            <person name="Uchiyama I."/>
            <person name="Ito T."/>
            <person name="Fujiyama A."/>
            <person name="Inagaki F."/>
            <person name="Takami H."/>
        </authorList>
    </citation>
    <scope>NUCLEOTIDE SEQUENCE</scope>
    <source>
        <strain evidence="4">Expedition CK06-06</strain>
    </source>
</reference>
<feature type="non-terminal residue" evidence="4">
    <location>
        <position position="287"/>
    </location>
</feature>
<dbReference type="PROSITE" id="PS00227">
    <property type="entry name" value="TUBULIN"/>
    <property type="match status" value="1"/>
</dbReference>
<evidence type="ECO:0000259" key="3">
    <source>
        <dbReference type="SMART" id="SM00864"/>
    </source>
</evidence>
<dbReference type="InterPro" id="IPR025669">
    <property type="entry name" value="AAA_dom"/>
</dbReference>
<comment type="caution">
    <text evidence="4">The sequence shown here is derived from an EMBL/GenBank/DDBJ whole genome shotgun (WGS) entry which is preliminary data.</text>
</comment>
<dbReference type="FunFam" id="3.40.50.300:FF:000285">
    <property type="entry name" value="Sporulation initiation inhibitor Soj"/>
    <property type="match status" value="1"/>
</dbReference>
<dbReference type="PROSITE" id="PS01134">
    <property type="entry name" value="FTSZ_1"/>
    <property type="match status" value="1"/>
</dbReference>
<dbReference type="InterPro" id="IPR020805">
    <property type="entry name" value="Cell_div_FtsZ_CS"/>
</dbReference>
<dbReference type="PANTHER" id="PTHR13696:SF99">
    <property type="entry name" value="COBYRINIC ACID AC-DIAMIDE SYNTHASE"/>
    <property type="match status" value="1"/>
</dbReference>
<proteinExistence type="predicted"/>
<evidence type="ECO:0000256" key="2">
    <source>
        <dbReference type="ARBA" id="ARBA00023134"/>
    </source>
</evidence>
<dbReference type="Pfam" id="PF00091">
    <property type="entry name" value="Tubulin"/>
    <property type="match status" value="1"/>
</dbReference>